<dbReference type="SMART" id="SM00184">
    <property type="entry name" value="RING"/>
    <property type="match status" value="1"/>
</dbReference>
<dbReference type="GO" id="GO:0008270">
    <property type="term" value="F:zinc ion binding"/>
    <property type="evidence" value="ECO:0007669"/>
    <property type="project" value="UniProtKB-KW"/>
</dbReference>
<dbReference type="PROSITE" id="PS00518">
    <property type="entry name" value="ZF_RING_1"/>
    <property type="match status" value="1"/>
</dbReference>
<evidence type="ECO:0000256" key="2">
    <source>
        <dbReference type="ARBA" id="ARBA00022771"/>
    </source>
</evidence>
<dbReference type="Proteomes" id="UP001172102">
    <property type="component" value="Unassembled WGS sequence"/>
</dbReference>
<evidence type="ECO:0000313" key="7">
    <source>
        <dbReference type="EMBL" id="KAK0711028.1"/>
    </source>
</evidence>
<dbReference type="PANTHER" id="PTHR47094">
    <property type="entry name" value="ELFLESS, ISOFORM B"/>
    <property type="match status" value="1"/>
</dbReference>
<feature type="compositionally biased region" description="Basic and acidic residues" evidence="5">
    <location>
        <begin position="51"/>
        <end position="65"/>
    </location>
</feature>
<feature type="compositionally biased region" description="Basic and acidic residues" evidence="5">
    <location>
        <begin position="11"/>
        <end position="20"/>
    </location>
</feature>
<evidence type="ECO:0000256" key="3">
    <source>
        <dbReference type="ARBA" id="ARBA00022833"/>
    </source>
</evidence>
<organism evidence="7 8">
    <name type="scientific">Lasiosphaeris hirsuta</name>
    <dbReference type="NCBI Taxonomy" id="260670"/>
    <lineage>
        <taxon>Eukaryota</taxon>
        <taxon>Fungi</taxon>
        <taxon>Dikarya</taxon>
        <taxon>Ascomycota</taxon>
        <taxon>Pezizomycotina</taxon>
        <taxon>Sordariomycetes</taxon>
        <taxon>Sordariomycetidae</taxon>
        <taxon>Sordariales</taxon>
        <taxon>Lasiosphaeriaceae</taxon>
        <taxon>Lasiosphaeris</taxon>
    </lineage>
</organism>
<feature type="compositionally biased region" description="Low complexity" evidence="5">
    <location>
        <begin position="23"/>
        <end position="37"/>
    </location>
</feature>
<dbReference type="PANTHER" id="PTHR47094:SF1">
    <property type="entry name" value="RING-TYPE E3 UBIQUITIN TRANSFERASE"/>
    <property type="match status" value="1"/>
</dbReference>
<protein>
    <recommendedName>
        <fullName evidence="6">RING-type domain-containing protein</fullName>
    </recommendedName>
</protein>
<dbReference type="GO" id="GO:0140082">
    <property type="term" value="F:SUMO-ubiquitin ligase activity"/>
    <property type="evidence" value="ECO:0007669"/>
    <property type="project" value="TreeGrafter"/>
</dbReference>
<feature type="domain" description="RING-type" evidence="6">
    <location>
        <begin position="101"/>
        <end position="142"/>
    </location>
</feature>
<dbReference type="SUPFAM" id="SSF57850">
    <property type="entry name" value="RING/U-box"/>
    <property type="match status" value="1"/>
</dbReference>
<keyword evidence="1" id="KW-0479">Metal-binding</keyword>
<evidence type="ECO:0000313" key="8">
    <source>
        <dbReference type="Proteomes" id="UP001172102"/>
    </source>
</evidence>
<evidence type="ECO:0000259" key="6">
    <source>
        <dbReference type="PROSITE" id="PS50089"/>
    </source>
</evidence>
<dbReference type="GO" id="GO:0032183">
    <property type="term" value="F:SUMO binding"/>
    <property type="evidence" value="ECO:0007669"/>
    <property type="project" value="TreeGrafter"/>
</dbReference>
<dbReference type="GO" id="GO:0033768">
    <property type="term" value="C:SUMO-targeted ubiquitin ligase complex"/>
    <property type="evidence" value="ECO:0007669"/>
    <property type="project" value="TreeGrafter"/>
</dbReference>
<name>A0AA40A8D6_9PEZI</name>
<dbReference type="InterPro" id="IPR017907">
    <property type="entry name" value="Znf_RING_CS"/>
</dbReference>
<dbReference type="GO" id="GO:0061630">
    <property type="term" value="F:ubiquitin protein ligase activity"/>
    <property type="evidence" value="ECO:0007669"/>
    <property type="project" value="InterPro"/>
</dbReference>
<proteinExistence type="predicted"/>
<dbReference type="PROSITE" id="PS50089">
    <property type="entry name" value="ZF_RING_2"/>
    <property type="match status" value="1"/>
</dbReference>
<dbReference type="Pfam" id="PF13920">
    <property type="entry name" value="zf-C3HC4_3"/>
    <property type="match status" value="1"/>
</dbReference>
<keyword evidence="3" id="KW-0862">Zinc</keyword>
<dbReference type="EMBL" id="JAUKUA010000005">
    <property type="protein sequence ID" value="KAK0711028.1"/>
    <property type="molecule type" value="Genomic_DNA"/>
</dbReference>
<dbReference type="GO" id="GO:0006511">
    <property type="term" value="P:ubiquitin-dependent protein catabolic process"/>
    <property type="evidence" value="ECO:0007669"/>
    <property type="project" value="TreeGrafter"/>
</dbReference>
<feature type="compositionally biased region" description="Basic residues" evidence="5">
    <location>
        <begin position="1"/>
        <end position="10"/>
    </location>
</feature>
<feature type="region of interest" description="Disordered" evidence="5">
    <location>
        <begin position="1"/>
        <end position="65"/>
    </location>
</feature>
<evidence type="ECO:0000256" key="1">
    <source>
        <dbReference type="ARBA" id="ARBA00022723"/>
    </source>
</evidence>
<dbReference type="InterPro" id="IPR049627">
    <property type="entry name" value="SLX8"/>
</dbReference>
<evidence type="ECO:0000256" key="4">
    <source>
        <dbReference type="PROSITE-ProRule" id="PRU00175"/>
    </source>
</evidence>
<accession>A0AA40A8D6</accession>
<gene>
    <name evidence="7" type="ORF">B0H67DRAFT_601874</name>
</gene>
<sequence>MSTRPRARRSTRADVGETEHPIPSSTSARSRARPSTRLESEQPAPKKRKRTETEQPKVEEDGFEEDKSVSFVDLVDTEKVPDTLLNPPKPKNEIKLSAFQCVICMDDVTNLTVTHCGHLFCADCLHSSLHIDLTKRICPICRQKVDNRPSSGKFSQKARGYYPLELKLTTRKSLGKRAAKT</sequence>
<evidence type="ECO:0000256" key="5">
    <source>
        <dbReference type="SAM" id="MobiDB-lite"/>
    </source>
</evidence>
<keyword evidence="2 4" id="KW-0863">Zinc-finger</keyword>
<dbReference type="Gene3D" id="3.30.40.10">
    <property type="entry name" value="Zinc/RING finger domain, C3HC4 (zinc finger)"/>
    <property type="match status" value="1"/>
</dbReference>
<comment type="caution">
    <text evidence="7">The sequence shown here is derived from an EMBL/GenBank/DDBJ whole genome shotgun (WGS) entry which is preliminary data.</text>
</comment>
<dbReference type="AlphaFoldDB" id="A0AA40A8D6"/>
<reference evidence="7" key="1">
    <citation type="submission" date="2023-06" db="EMBL/GenBank/DDBJ databases">
        <title>Genome-scale phylogeny and comparative genomics of the fungal order Sordariales.</title>
        <authorList>
            <consortium name="Lawrence Berkeley National Laboratory"/>
            <person name="Hensen N."/>
            <person name="Bonometti L."/>
            <person name="Westerberg I."/>
            <person name="Brannstrom I.O."/>
            <person name="Guillou S."/>
            <person name="Cros-Aarteil S."/>
            <person name="Calhoun S."/>
            <person name="Haridas S."/>
            <person name="Kuo A."/>
            <person name="Mondo S."/>
            <person name="Pangilinan J."/>
            <person name="Riley R."/>
            <person name="Labutti K."/>
            <person name="Andreopoulos B."/>
            <person name="Lipzen A."/>
            <person name="Chen C."/>
            <person name="Yanf M."/>
            <person name="Daum C."/>
            <person name="Ng V."/>
            <person name="Clum A."/>
            <person name="Steindorff A."/>
            <person name="Ohm R."/>
            <person name="Martin F."/>
            <person name="Silar P."/>
            <person name="Natvig D."/>
            <person name="Lalanne C."/>
            <person name="Gautier V."/>
            <person name="Ament-Velasquez S.L."/>
            <person name="Kruys A."/>
            <person name="Hutchinson M.I."/>
            <person name="Powell A.J."/>
            <person name="Barry K."/>
            <person name="Miller A.N."/>
            <person name="Grigoriev I.V."/>
            <person name="Debuchy R."/>
            <person name="Gladieux P."/>
            <person name="Thoren M.H."/>
            <person name="Johannesson H."/>
        </authorList>
    </citation>
    <scope>NUCLEOTIDE SEQUENCE</scope>
    <source>
        <strain evidence="7">SMH4607-1</strain>
    </source>
</reference>
<keyword evidence="8" id="KW-1185">Reference proteome</keyword>
<dbReference type="InterPro" id="IPR001841">
    <property type="entry name" value="Znf_RING"/>
</dbReference>
<dbReference type="InterPro" id="IPR013083">
    <property type="entry name" value="Znf_RING/FYVE/PHD"/>
</dbReference>